<reference evidence="2" key="1">
    <citation type="submission" date="2019-03" db="EMBL/GenBank/DDBJ databases">
        <title>Aquabacterium pictum sp.nov., the first bacteriochlorophyll a-containing freshwater bacterium in the genus Aquabacterium of the class Betaproteobacteria.</title>
        <authorList>
            <person name="Hirose S."/>
            <person name="Tank M."/>
            <person name="Hara E."/>
            <person name="Tamaki H."/>
            <person name="Takaichi S."/>
            <person name="Haruta S."/>
            <person name="Hanada S."/>
        </authorList>
    </citation>
    <scope>NUCLEOTIDE SEQUENCE [LARGE SCALE GENOMIC DNA]</scope>
    <source>
        <strain evidence="2">W35</strain>
    </source>
</reference>
<dbReference type="AlphaFoldDB" id="A0A480AYM6"/>
<sequence>MAMARLPTVVFDFAGVVFHWQPMQLLQRVIPQQATDPDSARHWMQQIFQGYEGDWAAFDRGTLEPDALVQRIARRTGLPAADAQAVVDAVPLDFAPLPGTVSLIDDLHAAGHPLYFLSNMPAPYADHLERTHGFLQRFSDGIFSARVRLIKPERAIFDLAAQRFGVPPADLLFFDDVVANVAAAQQAGWQAAHFTDAAAARALLQARGFALDR</sequence>
<dbReference type="InterPro" id="IPR006439">
    <property type="entry name" value="HAD-SF_hydro_IA"/>
</dbReference>
<dbReference type="EMBL" id="BJCL01000015">
    <property type="protein sequence ID" value="GCL65362.1"/>
    <property type="molecule type" value="Genomic_DNA"/>
</dbReference>
<dbReference type="PRINTS" id="PR00413">
    <property type="entry name" value="HADHALOGNASE"/>
</dbReference>
<dbReference type="SFLD" id="SFLDG01129">
    <property type="entry name" value="C1.5:_HAD__Beta-PGM__Phosphata"/>
    <property type="match status" value="1"/>
</dbReference>
<dbReference type="NCBIfam" id="TIGR01509">
    <property type="entry name" value="HAD-SF-IA-v3"/>
    <property type="match status" value="1"/>
</dbReference>
<name>A0A480AYM6_9BURK</name>
<dbReference type="SFLD" id="SFLDS00003">
    <property type="entry name" value="Haloacid_Dehalogenase"/>
    <property type="match status" value="1"/>
</dbReference>
<dbReference type="InterPro" id="IPR036412">
    <property type="entry name" value="HAD-like_sf"/>
</dbReference>
<dbReference type="Proteomes" id="UP000301751">
    <property type="component" value="Unassembled WGS sequence"/>
</dbReference>
<keyword evidence="2" id="KW-1185">Reference proteome</keyword>
<dbReference type="PANTHER" id="PTHR43611:SF3">
    <property type="entry name" value="FLAVIN MONONUCLEOTIDE HYDROLASE 1, CHLOROPLATIC"/>
    <property type="match status" value="1"/>
</dbReference>
<dbReference type="Pfam" id="PF00702">
    <property type="entry name" value="Hydrolase"/>
    <property type="match status" value="1"/>
</dbReference>
<comment type="caution">
    <text evidence="1">The sequence shown here is derived from an EMBL/GenBank/DDBJ whole genome shotgun (WGS) entry which is preliminary data.</text>
</comment>
<accession>A0A480AYM6</accession>
<dbReference type="InterPro" id="IPR023214">
    <property type="entry name" value="HAD_sf"/>
</dbReference>
<proteinExistence type="predicted"/>
<evidence type="ECO:0000313" key="1">
    <source>
        <dbReference type="EMBL" id="GCL65362.1"/>
    </source>
</evidence>
<protein>
    <submittedName>
        <fullName evidence="1">Haloacid dehalogenase</fullName>
    </submittedName>
</protein>
<gene>
    <name evidence="1" type="ORF">AQPW35_44430</name>
</gene>
<dbReference type="Gene3D" id="3.40.50.1000">
    <property type="entry name" value="HAD superfamily/HAD-like"/>
    <property type="match status" value="1"/>
</dbReference>
<evidence type="ECO:0000313" key="2">
    <source>
        <dbReference type="Proteomes" id="UP000301751"/>
    </source>
</evidence>
<dbReference type="SUPFAM" id="SSF56784">
    <property type="entry name" value="HAD-like"/>
    <property type="match status" value="1"/>
</dbReference>
<dbReference type="PANTHER" id="PTHR43611">
    <property type="entry name" value="ALPHA-D-GLUCOSE 1-PHOSPHATE PHOSPHATASE"/>
    <property type="match status" value="1"/>
</dbReference>
<organism evidence="1 2">
    <name type="scientific">Pseudaquabacterium pictum</name>
    <dbReference type="NCBI Taxonomy" id="2315236"/>
    <lineage>
        <taxon>Bacteria</taxon>
        <taxon>Pseudomonadati</taxon>
        <taxon>Pseudomonadota</taxon>
        <taxon>Betaproteobacteria</taxon>
        <taxon>Burkholderiales</taxon>
        <taxon>Sphaerotilaceae</taxon>
        <taxon>Pseudaquabacterium</taxon>
    </lineage>
</organism>